<dbReference type="Proteomes" id="UP000325579">
    <property type="component" value="Unassembled WGS sequence"/>
</dbReference>
<keyword evidence="2" id="KW-1185">Reference proteome</keyword>
<proteinExistence type="predicted"/>
<protein>
    <submittedName>
        <fullName evidence="1">Uncharacterized protein</fullName>
    </submittedName>
</protein>
<dbReference type="GeneID" id="43663465"/>
<evidence type="ECO:0000313" key="1">
    <source>
        <dbReference type="EMBL" id="KAE8403497.1"/>
    </source>
</evidence>
<dbReference type="RefSeq" id="XP_031940816.1">
    <property type="nucleotide sequence ID" value="XM_032078774.1"/>
</dbReference>
<reference evidence="1 2" key="1">
    <citation type="submission" date="2019-04" db="EMBL/GenBank/DDBJ databases">
        <authorList>
            <consortium name="DOE Joint Genome Institute"/>
            <person name="Mondo S."/>
            <person name="Kjaerbolling I."/>
            <person name="Vesth T."/>
            <person name="Frisvad J.C."/>
            <person name="Nybo J.L."/>
            <person name="Theobald S."/>
            <person name="Kildgaard S."/>
            <person name="Isbrandt T."/>
            <person name="Kuo A."/>
            <person name="Sato A."/>
            <person name="Lyhne E.K."/>
            <person name="Kogle M.E."/>
            <person name="Wiebenga A."/>
            <person name="Kun R.S."/>
            <person name="Lubbers R.J."/>
            <person name="Makela M.R."/>
            <person name="Barry K."/>
            <person name="Chovatia M."/>
            <person name="Clum A."/>
            <person name="Daum C."/>
            <person name="Haridas S."/>
            <person name="He G."/>
            <person name="LaButti K."/>
            <person name="Lipzen A."/>
            <person name="Riley R."/>
            <person name="Salamov A."/>
            <person name="Simmons B.A."/>
            <person name="Magnuson J.K."/>
            <person name="Henrissat B."/>
            <person name="Mortensen U.H."/>
            <person name="Larsen T.O."/>
            <person name="Devries R.P."/>
            <person name="Grigoriev I.V."/>
            <person name="Machida M."/>
            <person name="Baker S.E."/>
            <person name="Andersen M.R."/>
            <person name="Cantor M.N."/>
            <person name="Hua S.X."/>
        </authorList>
    </citation>
    <scope>NUCLEOTIDE SEQUENCE [LARGE SCALE GENOMIC DNA]</scope>
    <source>
        <strain evidence="1 2">CBS 119388</strain>
    </source>
</reference>
<accession>A0A5N6I317</accession>
<dbReference type="EMBL" id="ML736776">
    <property type="protein sequence ID" value="KAE8403497.1"/>
    <property type="molecule type" value="Genomic_DNA"/>
</dbReference>
<accession>A0A5N7DAW9</accession>
<dbReference type="OrthoDB" id="10566739at2759"/>
<organism evidence="1 2">
    <name type="scientific">Aspergillus pseudonomiae</name>
    <dbReference type="NCBI Taxonomy" id="1506151"/>
    <lineage>
        <taxon>Eukaryota</taxon>
        <taxon>Fungi</taxon>
        <taxon>Dikarya</taxon>
        <taxon>Ascomycota</taxon>
        <taxon>Pezizomycotina</taxon>
        <taxon>Eurotiomycetes</taxon>
        <taxon>Eurotiomycetidae</taxon>
        <taxon>Eurotiales</taxon>
        <taxon>Aspergillaceae</taxon>
        <taxon>Aspergillus</taxon>
        <taxon>Aspergillus subgen. Circumdati</taxon>
    </lineage>
</organism>
<dbReference type="AlphaFoldDB" id="A0A5N7DAW9"/>
<name>A0A5N7DAW9_9EURO</name>
<gene>
    <name evidence="1" type="ORF">BDV37DRAFT_135746</name>
</gene>
<evidence type="ECO:0000313" key="2">
    <source>
        <dbReference type="Proteomes" id="UP000325579"/>
    </source>
</evidence>
<sequence length="207" mass="23148">MKLMHAFVFCAQVLLSSLLRTEDIGTIQKSVAAIFVHMGLNMASWNDFLAAFSPKRALYPYIVAHIDQESRDVKVDPSCWRSTGRAFELVSTGRKGGDSSVQTFLAEHMIALQSHWAYVWTVAYCTHEMIVILGNIVQRAEVDNLIKVAARLHRKKLVDIHLAQVRPVRSAPDLYFSKALSLVVQVTINVGGDRERIVFRVAEGIPG</sequence>